<dbReference type="FunFam" id="2.60.120.200:FF:000200">
    <property type="entry name" value="Laminin subunit alpha-3"/>
    <property type="match status" value="1"/>
</dbReference>
<feature type="disulfide bond" evidence="7">
    <location>
        <begin position="465"/>
        <end position="474"/>
    </location>
</feature>
<evidence type="ECO:0000256" key="3">
    <source>
        <dbReference type="ARBA" id="ARBA00023157"/>
    </source>
</evidence>
<dbReference type="SMART" id="SM00281">
    <property type="entry name" value="LamB"/>
    <property type="match status" value="1"/>
</dbReference>
<keyword evidence="2" id="KW-0677">Repeat</keyword>
<feature type="disulfide bond" evidence="7">
    <location>
        <begin position="570"/>
        <end position="579"/>
    </location>
</feature>
<feature type="domain" description="Laminin EGF-like" evidence="10">
    <location>
        <begin position="5"/>
        <end position="51"/>
    </location>
</feature>
<dbReference type="GO" id="GO:0048731">
    <property type="term" value="P:system development"/>
    <property type="evidence" value="ECO:0007669"/>
    <property type="project" value="UniProtKB-ARBA"/>
</dbReference>
<dbReference type="InterPro" id="IPR000034">
    <property type="entry name" value="Laminin_IV"/>
</dbReference>
<name>A0AAV8ZBF6_9CUCU</name>
<dbReference type="PANTHER" id="PTHR10574:SF444">
    <property type="entry name" value="BASEMENT MEMBRANE-SPECIFIC HEPARAN SULFATE PROTEOGLYCAN CORE PROTEIN"/>
    <property type="match status" value="1"/>
</dbReference>
<evidence type="ECO:0000256" key="8">
    <source>
        <dbReference type="SAM" id="Coils"/>
    </source>
</evidence>
<dbReference type="CDD" id="cd00110">
    <property type="entry name" value="LamG"/>
    <property type="match status" value="3"/>
</dbReference>
<dbReference type="GO" id="GO:0009887">
    <property type="term" value="P:animal organ morphogenesis"/>
    <property type="evidence" value="ECO:0007669"/>
    <property type="project" value="TreeGrafter"/>
</dbReference>
<evidence type="ECO:0000256" key="7">
    <source>
        <dbReference type="PROSITE-ProRule" id="PRU00460"/>
    </source>
</evidence>
<feature type="domain" description="Laminin EGF-like" evidence="10">
    <location>
        <begin position="446"/>
        <end position="491"/>
    </location>
</feature>
<feature type="domain" description="Laminin EGF-like" evidence="10">
    <location>
        <begin position="148"/>
        <end position="193"/>
    </location>
</feature>
<feature type="domain" description="Laminin IV type A" evidence="11">
    <location>
        <begin position="235"/>
        <end position="404"/>
    </location>
</feature>
<dbReference type="CDD" id="cd00055">
    <property type="entry name" value="EGF_Lam"/>
    <property type="match status" value="7"/>
</dbReference>
<feature type="disulfide bond" evidence="7">
    <location>
        <begin position="25"/>
        <end position="34"/>
    </location>
</feature>
<feature type="domain" description="Laminin G" evidence="9">
    <location>
        <begin position="1861"/>
        <end position="2038"/>
    </location>
</feature>
<feature type="coiled-coil region" evidence="8">
    <location>
        <begin position="1023"/>
        <end position="1147"/>
    </location>
</feature>
<keyword evidence="4" id="KW-0325">Glycoprotein</keyword>
<evidence type="ECO:0000256" key="4">
    <source>
        <dbReference type="ARBA" id="ARBA00023180"/>
    </source>
</evidence>
<dbReference type="FunFam" id="2.10.25.10:FF:000188">
    <property type="entry name" value="Laminin subunit gamma 2"/>
    <property type="match status" value="1"/>
</dbReference>
<dbReference type="PANTHER" id="PTHR10574">
    <property type="entry name" value="NETRIN/LAMININ-RELATED"/>
    <property type="match status" value="1"/>
</dbReference>
<dbReference type="Gene3D" id="2.10.25.10">
    <property type="entry name" value="Laminin"/>
    <property type="match status" value="6"/>
</dbReference>
<dbReference type="GO" id="GO:0009888">
    <property type="term" value="P:tissue development"/>
    <property type="evidence" value="ECO:0007669"/>
    <property type="project" value="TreeGrafter"/>
</dbReference>
<feature type="domain" description="Laminin G" evidence="9">
    <location>
        <begin position="1673"/>
        <end position="1856"/>
    </location>
</feature>
<dbReference type="Gene3D" id="2.170.300.10">
    <property type="entry name" value="Tie2 ligand-binding domain superfamily"/>
    <property type="match status" value="1"/>
</dbReference>
<dbReference type="InterPro" id="IPR001791">
    <property type="entry name" value="Laminin_G"/>
</dbReference>
<dbReference type="InterPro" id="IPR050440">
    <property type="entry name" value="Laminin/Netrin_ECM"/>
</dbReference>
<proteinExistence type="predicted"/>
<dbReference type="PROSITE" id="PS50027">
    <property type="entry name" value="EGF_LAM_2"/>
    <property type="match status" value="6"/>
</dbReference>
<accession>A0AAV8ZBF6</accession>
<keyword evidence="1" id="KW-0732">Signal</keyword>
<keyword evidence="13" id="KW-1185">Reference proteome</keyword>
<dbReference type="InterPro" id="IPR002049">
    <property type="entry name" value="LE_dom"/>
</dbReference>
<sequence>MNITCNCDEYGSKFPTCTDSGACVCKPQYTGKTCSVCKDGYWKNKNEQCIRCNCNEYGTATNTYCDKSSGRCYCKTGVGGDNCDTCLPFHYGTIQTGCKECDPCNKEGHICHPQTGKCICPPLAGGEICQRCVEYAWAYEPGIGCKACNCSETGSASLQCDQIRGVCTCKTGYEGEKCDRCSFGYYGYPHCRRCDCNLLGTVEEDCQNGECLCDNDGKCRCKENVQGKTCNICKTKTFGLAKENSKGCTPCFCFGRSNKCTNANLNWDKIRMEKIGDDEMDKVSNDYWKLPTRFMGDLTTSYGGYLSINASRGRFQVNLIGNGVLLQASGNKEIQLIEPNWNIASRNPRFPANCQSELTRACFMVVLQNVTSFLVEANDRIYEVLLDKAISGIPTYPIAHTIEKCECPSEYTGFSCQDPNEGYFRYFSNNPKDKWIDLVVGRAEPCECNGKSTHCHPDTGHCRNCTEHRTGDHCELCDEGYYLDHNGDCSACLCPSADQNNAESCSPRSGSFVCKCKKGYKGQFCERCEVGYFDKDPSPNSMICEPCGCNPYGVVDGDLGICDDLGYCQCKAGFKGKKCNECVNEREYIKNGICTPCDECAQLLFAEIDKLTLAVEETCNLFRDGLSPPWKTLTDIMDKHDLLSERFKNKKNAIERLLETEDVGQCKTKVNAMENKLKKENEVADNNSMDTNKLRASSDTLLKEIEQLSDKLKTIVEGLENFGTKHVNLNDALRRSREILKQIRKISKIFKEHEDQETFYFCSNVTERVNSIYKPPGNVPKEILEDLKTKLNNIIDITASVEHICMLAENKNLRNSERIMKIKEKNEKIKYGNQLAETTVKDILSKINATDDLIRKLEVVYEDLKNIRNFVEYKQLEQRVKRQMEESADIEELFLRALDHVQELQKTIDSYQSIFNFSKDEWSKINASGAYEALINGIREAKHNIDQSREILENAIKIIDPEGSDSIVDKANLAHAYSDRLKQRINNLKNISKSLNLIKSKLDNLKYSILENGKANNDLNQILHKMESEITSQSDRVVKLEEVILNSTDLSDEMRQLEKKIYDMQFTSQYDFFKKYNHYLNLTSKEEIDKLKSKLNSTRKQLEDLNINSTYFDSVKKFNGLSTNKNLQAIQEKINGLRNRIHYAKQAADAINVAMNLTECAMVYRLPQAEIFQSLSVTFKCKRCNLFKWSNKNGQSLSLRVENSQPKLQIDDKKIDIDNREDREKTVNIQRFGSLIKMQFEDIEKSIKLNSYNYIIDTDDDIKIGNLDNPVHGDAYIYKVMLNDKNFGLWKFFQTQGQCKGQRRDTTDQQTDSLNTYFNGKGYHIFGRNRKLNPSKLTLVFTFTTFDENSLIYLAQEDNCAYMVLSLKNGYLNLKVRHSNGVNTSLVLDNKYNDGKKYHVEITMEYDSKSELQHYILFAKNDTSQDRKRSSNELTKKNVFKIKQASHYIGGVPPTVNTTCVEASTTSFLGFLQLSSQLTNESIVYGVIKTKKEFLEFYQAWINKNGFLRVKLAKEHFNTISFILRPTQPNGLIMNLTQYLLYLNNYRLQIINEKSNYSSDITLSKNDYNMIQMSIKHGKVTINEKEFKVQFIDKINIQDLTIQMGDSKMGFTGGISNILINNKELLLNASTVVEFSNVEIGRERPIAKTEDNKLKSLSTNLTNSMQNTEGCASLSNYVTDTDAVKFGDRLNSYTHIKSKFWKSDYKIAFKFRTFYPNGILFISIGIHKQTHYNFLELREGKLTLHIKGRKKNSPIVFNGKMNDGKWHNIQLFKKKRKLTVILDGNQKKPYRIPKNVVRDEIYLGGVPSESDYLTVKDLKDKLHPFRGCMKSLIINEEHKFLLKSNKFVTHSNIRQCFPNIEQGAYFGGDAYAVYKEHFQVTKLLELSFEFRTAEQNGILLSVSNFRDSPALSVELQNGAVVMAVDMGNGPVSNVTNNLNSDFALCNNHWHNVTAMYSNSELTVNVDGIRKIWVQSDVNSLMEEIDAPLYVGGLPDNAPVGTLKSRENFKGCIRRLKIEDKLMDWSDMKDLNNVLLNSCPVEHNDTKR</sequence>
<protein>
    <recommendedName>
        <fullName evidence="14">Laminin subunit alpha-1</fullName>
    </recommendedName>
</protein>
<feature type="domain" description="Laminin EGF-like" evidence="10">
    <location>
        <begin position="194"/>
        <end position="250"/>
    </location>
</feature>
<evidence type="ECO:0000256" key="5">
    <source>
        <dbReference type="ARBA" id="ARBA00023292"/>
    </source>
</evidence>
<dbReference type="EMBL" id="JAPWTK010000006">
    <property type="protein sequence ID" value="KAJ8961261.1"/>
    <property type="molecule type" value="Genomic_DNA"/>
</dbReference>
<dbReference type="SUPFAM" id="SSF57196">
    <property type="entry name" value="EGF/Laminin"/>
    <property type="match status" value="2"/>
</dbReference>
<gene>
    <name evidence="12" type="ORF">NQ318_008945</name>
</gene>
<evidence type="ECO:0000259" key="11">
    <source>
        <dbReference type="PROSITE" id="PS51115"/>
    </source>
</evidence>
<dbReference type="PROSITE" id="PS51115">
    <property type="entry name" value="LAMININ_IVA"/>
    <property type="match status" value="1"/>
</dbReference>
<keyword evidence="5 7" id="KW-0424">Laminin EGF-like domain</keyword>
<evidence type="ECO:0000256" key="2">
    <source>
        <dbReference type="ARBA" id="ARBA00022737"/>
    </source>
</evidence>
<evidence type="ECO:0000256" key="1">
    <source>
        <dbReference type="ARBA" id="ARBA00022729"/>
    </source>
</evidence>
<organism evidence="12 13">
    <name type="scientific">Aromia moschata</name>
    <dbReference type="NCBI Taxonomy" id="1265417"/>
    <lineage>
        <taxon>Eukaryota</taxon>
        <taxon>Metazoa</taxon>
        <taxon>Ecdysozoa</taxon>
        <taxon>Arthropoda</taxon>
        <taxon>Hexapoda</taxon>
        <taxon>Insecta</taxon>
        <taxon>Pterygota</taxon>
        <taxon>Neoptera</taxon>
        <taxon>Endopterygota</taxon>
        <taxon>Coleoptera</taxon>
        <taxon>Polyphaga</taxon>
        <taxon>Cucujiformia</taxon>
        <taxon>Chrysomeloidea</taxon>
        <taxon>Cerambycidae</taxon>
        <taxon>Cerambycinae</taxon>
        <taxon>Callichromatini</taxon>
        <taxon>Aromia</taxon>
    </lineage>
</organism>
<dbReference type="SMART" id="SM00181">
    <property type="entry name" value="EGF"/>
    <property type="match status" value="4"/>
</dbReference>
<evidence type="ECO:0008006" key="14">
    <source>
        <dbReference type="Google" id="ProtNLM"/>
    </source>
</evidence>
<feature type="domain" description="Laminin G" evidence="9">
    <location>
        <begin position="1313"/>
        <end position="1487"/>
    </location>
</feature>
<keyword evidence="8" id="KW-0175">Coiled coil</keyword>
<feature type="disulfide bond" evidence="7">
    <location>
        <begin position="221"/>
        <end position="230"/>
    </location>
</feature>
<feature type="disulfide bond" evidence="7">
    <location>
        <begin position="150"/>
        <end position="167"/>
    </location>
</feature>
<dbReference type="Pfam" id="PF00053">
    <property type="entry name" value="EGF_laminin"/>
    <property type="match status" value="6"/>
</dbReference>
<evidence type="ECO:0000313" key="13">
    <source>
        <dbReference type="Proteomes" id="UP001162162"/>
    </source>
</evidence>
<dbReference type="SMART" id="SM00282">
    <property type="entry name" value="LamG"/>
    <property type="match status" value="3"/>
</dbReference>
<dbReference type="SMART" id="SM00180">
    <property type="entry name" value="EGF_Lam"/>
    <property type="match status" value="8"/>
</dbReference>
<dbReference type="FunFam" id="2.10.25.10:FF:000082">
    <property type="entry name" value="Laminin subunit alpha 1"/>
    <property type="match status" value="1"/>
</dbReference>
<dbReference type="Pfam" id="PF00052">
    <property type="entry name" value="Laminin_B"/>
    <property type="match status" value="1"/>
</dbReference>
<feature type="disulfide bond" evidence="7">
    <location>
        <begin position="148"/>
        <end position="160"/>
    </location>
</feature>
<dbReference type="PRINTS" id="PR00011">
    <property type="entry name" value="EGFLAMININ"/>
</dbReference>
<feature type="disulfide bond" evidence="6">
    <location>
        <begin position="2011"/>
        <end position="2038"/>
    </location>
</feature>
<feature type="domain" description="Laminin EGF-like" evidence="10">
    <location>
        <begin position="52"/>
        <end position="100"/>
    </location>
</feature>
<evidence type="ECO:0000259" key="10">
    <source>
        <dbReference type="PROSITE" id="PS50027"/>
    </source>
</evidence>
<dbReference type="PROSITE" id="PS00022">
    <property type="entry name" value="EGF_1"/>
    <property type="match status" value="1"/>
</dbReference>
<evidence type="ECO:0000256" key="6">
    <source>
        <dbReference type="PROSITE-ProRule" id="PRU00122"/>
    </source>
</evidence>
<feature type="domain" description="Laminin EGF-like" evidence="10">
    <location>
        <begin position="547"/>
        <end position="596"/>
    </location>
</feature>
<comment type="caution">
    <text evidence="12">The sequence shown here is derived from an EMBL/GenBank/DDBJ whole genome shotgun (WGS) entry which is preliminary data.</text>
</comment>
<dbReference type="InterPro" id="IPR013320">
    <property type="entry name" value="ConA-like_dom_sf"/>
</dbReference>
<dbReference type="InterPro" id="IPR000742">
    <property type="entry name" value="EGF"/>
</dbReference>
<feature type="disulfide bond" evidence="7">
    <location>
        <begin position="169"/>
        <end position="178"/>
    </location>
</feature>
<dbReference type="Gene3D" id="2.60.120.200">
    <property type="match status" value="3"/>
</dbReference>
<dbReference type="Proteomes" id="UP001162162">
    <property type="component" value="Unassembled WGS sequence"/>
</dbReference>
<keyword evidence="3 7" id="KW-1015">Disulfide bond</keyword>
<dbReference type="PROSITE" id="PS01248">
    <property type="entry name" value="EGF_LAM_1"/>
    <property type="match status" value="4"/>
</dbReference>
<evidence type="ECO:0000313" key="12">
    <source>
        <dbReference type="EMBL" id="KAJ8961261.1"/>
    </source>
</evidence>
<comment type="caution">
    <text evidence="7">Lacks conserved residue(s) required for the propagation of feature annotation.</text>
</comment>
<dbReference type="GO" id="GO:0005604">
    <property type="term" value="C:basement membrane"/>
    <property type="evidence" value="ECO:0007669"/>
    <property type="project" value="UniProtKB-ARBA"/>
</dbReference>
<reference evidence="12" key="1">
    <citation type="journal article" date="2023" name="Insect Mol. Biol.">
        <title>Genome sequencing provides insights into the evolution of gene families encoding plant cell wall-degrading enzymes in longhorned beetles.</title>
        <authorList>
            <person name="Shin N.R."/>
            <person name="Okamura Y."/>
            <person name="Kirsch R."/>
            <person name="Pauchet Y."/>
        </authorList>
    </citation>
    <scope>NUCLEOTIDE SEQUENCE</scope>
    <source>
        <strain evidence="12">AMC_N1</strain>
    </source>
</reference>
<evidence type="ECO:0000259" key="9">
    <source>
        <dbReference type="PROSITE" id="PS50025"/>
    </source>
</evidence>
<feature type="disulfide bond" evidence="7">
    <location>
        <begin position="5"/>
        <end position="17"/>
    </location>
</feature>
<dbReference type="SUPFAM" id="SSF49899">
    <property type="entry name" value="Concanavalin A-like lectins/glucanases"/>
    <property type="match status" value="4"/>
</dbReference>
<dbReference type="Pfam" id="PF02210">
    <property type="entry name" value="Laminin_G_2"/>
    <property type="match status" value="3"/>
</dbReference>
<feature type="disulfide bond" evidence="7">
    <location>
        <begin position="74"/>
        <end position="83"/>
    </location>
</feature>
<dbReference type="PROSITE" id="PS50025">
    <property type="entry name" value="LAM_G_DOMAIN"/>
    <property type="match status" value="3"/>
</dbReference>